<feature type="domain" description="F-box" evidence="1">
    <location>
        <begin position="92"/>
        <end position="116"/>
    </location>
</feature>
<comment type="caution">
    <text evidence="2">The sequence shown here is derived from an EMBL/GenBank/DDBJ whole genome shotgun (WGS) entry which is preliminary data.</text>
</comment>
<evidence type="ECO:0000313" key="3">
    <source>
        <dbReference type="Proteomes" id="UP000094527"/>
    </source>
</evidence>
<dbReference type="Gene3D" id="3.80.10.10">
    <property type="entry name" value="Ribonuclease Inhibitor"/>
    <property type="match status" value="1"/>
</dbReference>
<dbReference type="Pfam" id="PF00646">
    <property type="entry name" value="F-box"/>
    <property type="match status" value="1"/>
</dbReference>
<gene>
    <name evidence="2" type="ORF">Ocin01_18699</name>
</gene>
<dbReference type="Proteomes" id="UP000094527">
    <property type="component" value="Unassembled WGS sequence"/>
</dbReference>
<sequence>MSTFSSSFVLCSENEDSTMEISSTSSPRALEPPTNDYDYSEVPPEVWKEILHKIEDPLTFQNCSKVSSEFCEILRPERTSQLFSLVLPFINDQLSLKDLLSCRQACKRWKNGVDNHLPLDPSWKIRRNPFPTRTVLLYNLATPDANRNGVRLEVQDTEELFTAFRSLLRKFGDQIHTFVFVTDHNDHLQACIQQIIKLLPNLKKLRLEVLNNDPWGLQVFNEGWDWFKHLNSSLISLHVGPFYSSKVTGSILEAIGSQLEYLGCEATTIQELIYFGSPTHPWFIREIPNLRELNITRIDMSRSDNELLILQRLARLRLPKLERLFYNADQNAMQGEISLKTVLQLINQFAPTLENSSNHGFKRMIRMRFLVWKIQRLWPFLVFLFRS</sequence>
<name>A0A1D2M4Y6_ORCCI</name>
<organism evidence="2 3">
    <name type="scientific">Orchesella cincta</name>
    <name type="common">Springtail</name>
    <name type="synonym">Podura cincta</name>
    <dbReference type="NCBI Taxonomy" id="48709"/>
    <lineage>
        <taxon>Eukaryota</taxon>
        <taxon>Metazoa</taxon>
        <taxon>Ecdysozoa</taxon>
        <taxon>Arthropoda</taxon>
        <taxon>Hexapoda</taxon>
        <taxon>Collembola</taxon>
        <taxon>Entomobryomorpha</taxon>
        <taxon>Entomobryoidea</taxon>
        <taxon>Orchesellidae</taxon>
        <taxon>Orchesellinae</taxon>
        <taxon>Orchesella</taxon>
    </lineage>
</organism>
<keyword evidence="3" id="KW-1185">Reference proteome</keyword>
<dbReference type="InterPro" id="IPR032675">
    <property type="entry name" value="LRR_dom_sf"/>
</dbReference>
<accession>A0A1D2M4Y6</accession>
<dbReference type="InterPro" id="IPR001810">
    <property type="entry name" value="F-box_dom"/>
</dbReference>
<evidence type="ECO:0000259" key="1">
    <source>
        <dbReference type="Pfam" id="PF00646"/>
    </source>
</evidence>
<reference evidence="2 3" key="1">
    <citation type="journal article" date="2016" name="Genome Biol. Evol.">
        <title>Gene Family Evolution Reflects Adaptation to Soil Environmental Stressors in the Genome of the Collembolan Orchesella cincta.</title>
        <authorList>
            <person name="Faddeeva-Vakhrusheva A."/>
            <person name="Derks M.F."/>
            <person name="Anvar S.Y."/>
            <person name="Agamennone V."/>
            <person name="Suring W."/>
            <person name="Smit S."/>
            <person name="van Straalen N.M."/>
            <person name="Roelofs D."/>
        </authorList>
    </citation>
    <scope>NUCLEOTIDE SEQUENCE [LARGE SCALE GENOMIC DNA]</scope>
    <source>
        <tissue evidence="2">Mixed pool</tissue>
    </source>
</reference>
<proteinExistence type="predicted"/>
<dbReference type="EMBL" id="LJIJ01004295">
    <property type="protein sequence ID" value="ODM87984.1"/>
    <property type="molecule type" value="Genomic_DNA"/>
</dbReference>
<protein>
    <recommendedName>
        <fullName evidence="1">F-box domain-containing protein</fullName>
    </recommendedName>
</protein>
<evidence type="ECO:0000313" key="2">
    <source>
        <dbReference type="EMBL" id="ODM87984.1"/>
    </source>
</evidence>
<dbReference type="AlphaFoldDB" id="A0A1D2M4Y6"/>